<organism evidence="6 7">
    <name type="scientific">Ophiocordyceps camponoti-floridani</name>
    <dbReference type="NCBI Taxonomy" id="2030778"/>
    <lineage>
        <taxon>Eukaryota</taxon>
        <taxon>Fungi</taxon>
        <taxon>Dikarya</taxon>
        <taxon>Ascomycota</taxon>
        <taxon>Pezizomycotina</taxon>
        <taxon>Sordariomycetes</taxon>
        <taxon>Hypocreomycetidae</taxon>
        <taxon>Hypocreales</taxon>
        <taxon>Ophiocordycipitaceae</taxon>
        <taxon>Ophiocordyceps</taxon>
    </lineage>
</organism>
<sequence length="653" mass="70141">MPTPSPLLSPLVLVILLLFAVTASAVELSGYEYIVVGSGAGGGPLAARLAMAGRRTLLIEAGTDQGENVNTTVPAYATRSNEDPDMSWDFFVRHYSDDEQQARDPKTTYRTADGQRYTGLKPPPGAKMLGVLYPRAAALGGCSVHNALISVTPHRSDWDDIARLTGDLSWTSDRMHVYFRRVNREQRPSLFRPPPQDSPIEGVGWLSIEKAPIGILARDPLSASILFGGAFAMGNRTGAVNTIGTLLTGDANENSAKRDREGGYYQTPLAAHEGKRMSARDFVVAVRDAKTAEGSQRFPLDVRTNCQVTRVIFDKEQPPRATGVEFLDGAHLYRASPRSSGSGGELGSATASREVILSAGTFNTPQLLKLSGVGPAAELARFNISLVHDAPGVGSKLQDHYEVAVQGRAPTNFNLLHGCTFSDDAADDPCLSRWQTPNRLSLTGPRGVYSSSGALSSMLVRTAAASEYDIFIFGGPFDFRGYYPGFSRDLVASSDLWSWIVLKAHPLNSAGTVTLRSSDPLDVPDVIFNSFGDDEDGSTDLGAVREGISVARDAFRRQLVPMTEKVPGEKAQSKESLDGYIRDNVFGHHATSTCAIGADDDPMAVLDSNFRVRGVKGLRVVDASVFPLIPGTFPTLAIYMVAEKAADVILAGK</sequence>
<feature type="region of interest" description="Disordered" evidence="3">
    <location>
        <begin position="100"/>
        <end position="120"/>
    </location>
</feature>
<dbReference type="AlphaFoldDB" id="A0A8H4QDK1"/>
<comment type="caution">
    <text evidence="6">The sequence shown here is derived from an EMBL/GenBank/DDBJ whole genome shotgun (WGS) entry which is preliminary data.</text>
</comment>
<dbReference type="Proteomes" id="UP000562929">
    <property type="component" value="Unassembled WGS sequence"/>
</dbReference>
<dbReference type="EMBL" id="JAACLJ010000001">
    <property type="protein sequence ID" value="KAF4595418.1"/>
    <property type="molecule type" value="Genomic_DNA"/>
</dbReference>
<dbReference type="PIRSF" id="PIRSF000137">
    <property type="entry name" value="Alcohol_oxidase"/>
    <property type="match status" value="1"/>
</dbReference>
<comment type="similarity">
    <text evidence="1">Belongs to the GMC oxidoreductase family.</text>
</comment>
<comment type="cofactor">
    <cofactor evidence="2">
        <name>FAD</name>
        <dbReference type="ChEBI" id="CHEBI:57692"/>
    </cofactor>
</comment>
<gene>
    <name evidence="6" type="ORF">GQ602_001031</name>
</gene>
<protein>
    <submittedName>
        <fullName evidence="6">GMC oxidoreductase</fullName>
    </submittedName>
</protein>
<evidence type="ECO:0000256" key="4">
    <source>
        <dbReference type="SAM" id="SignalP"/>
    </source>
</evidence>
<evidence type="ECO:0000313" key="7">
    <source>
        <dbReference type="Proteomes" id="UP000562929"/>
    </source>
</evidence>
<reference evidence="6 7" key="1">
    <citation type="journal article" date="2020" name="G3 (Bethesda)">
        <title>Genetic Underpinnings of Host Manipulation by Ophiocordyceps as Revealed by Comparative Transcriptomics.</title>
        <authorList>
            <person name="Will I."/>
            <person name="Das B."/>
            <person name="Trinh T."/>
            <person name="Brachmann A."/>
            <person name="Ohm R.A."/>
            <person name="de Bekker C."/>
        </authorList>
    </citation>
    <scope>NUCLEOTIDE SEQUENCE [LARGE SCALE GENOMIC DNA]</scope>
    <source>
        <strain evidence="6 7">EC05</strain>
    </source>
</reference>
<feature type="domain" description="Glucose-methanol-choline oxidoreductase N-terminal" evidence="5">
    <location>
        <begin position="360"/>
        <end position="374"/>
    </location>
</feature>
<evidence type="ECO:0000256" key="3">
    <source>
        <dbReference type="SAM" id="MobiDB-lite"/>
    </source>
</evidence>
<dbReference type="Pfam" id="PF05199">
    <property type="entry name" value="GMC_oxred_C"/>
    <property type="match status" value="1"/>
</dbReference>
<dbReference type="InterPro" id="IPR000172">
    <property type="entry name" value="GMC_OxRdtase_N"/>
</dbReference>
<dbReference type="OrthoDB" id="269227at2759"/>
<evidence type="ECO:0000313" key="6">
    <source>
        <dbReference type="EMBL" id="KAF4595418.1"/>
    </source>
</evidence>
<feature type="binding site" evidence="2">
    <location>
        <position position="308"/>
    </location>
    <ligand>
        <name>FAD</name>
        <dbReference type="ChEBI" id="CHEBI:57692"/>
    </ligand>
</feature>
<dbReference type="SUPFAM" id="SSF54373">
    <property type="entry name" value="FAD-linked reductases, C-terminal domain"/>
    <property type="match status" value="1"/>
</dbReference>
<dbReference type="PANTHER" id="PTHR11552">
    <property type="entry name" value="GLUCOSE-METHANOL-CHOLINE GMC OXIDOREDUCTASE"/>
    <property type="match status" value="1"/>
</dbReference>
<feature type="signal peptide" evidence="4">
    <location>
        <begin position="1"/>
        <end position="25"/>
    </location>
</feature>
<name>A0A8H4QDK1_9HYPO</name>
<dbReference type="InterPro" id="IPR012132">
    <property type="entry name" value="GMC_OxRdtase"/>
</dbReference>
<keyword evidence="2" id="KW-0285">Flavoprotein</keyword>
<dbReference type="GO" id="GO:0050660">
    <property type="term" value="F:flavin adenine dinucleotide binding"/>
    <property type="evidence" value="ECO:0007669"/>
    <property type="project" value="InterPro"/>
</dbReference>
<proteinExistence type="inferred from homology"/>
<dbReference type="SUPFAM" id="SSF51905">
    <property type="entry name" value="FAD/NAD(P)-binding domain"/>
    <property type="match status" value="1"/>
</dbReference>
<evidence type="ECO:0000259" key="5">
    <source>
        <dbReference type="PROSITE" id="PS00624"/>
    </source>
</evidence>
<dbReference type="InterPro" id="IPR007867">
    <property type="entry name" value="GMC_OxRtase_C"/>
</dbReference>
<dbReference type="Pfam" id="PF00732">
    <property type="entry name" value="GMC_oxred_N"/>
    <property type="match status" value="1"/>
</dbReference>
<keyword evidence="4" id="KW-0732">Signal</keyword>
<dbReference type="Gene3D" id="3.50.50.60">
    <property type="entry name" value="FAD/NAD(P)-binding domain"/>
    <property type="match status" value="1"/>
</dbReference>
<dbReference type="InterPro" id="IPR036188">
    <property type="entry name" value="FAD/NAD-bd_sf"/>
</dbReference>
<dbReference type="Gene3D" id="3.30.560.10">
    <property type="entry name" value="Glucose Oxidase, domain 3"/>
    <property type="match status" value="1"/>
</dbReference>
<dbReference type="PANTHER" id="PTHR11552:SF100">
    <property type="entry name" value="DEHYDROGENASE, PUTATIVE (AFU_ORTHOLOGUE AFUA_5G00630)-RELATED"/>
    <property type="match status" value="1"/>
</dbReference>
<keyword evidence="2" id="KW-0274">FAD</keyword>
<evidence type="ECO:0000256" key="1">
    <source>
        <dbReference type="ARBA" id="ARBA00010790"/>
    </source>
</evidence>
<keyword evidence="7" id="KW-1185">Reference proteome</keyword>
<accession>A0A8H4QDK1</accession>
<dbReference type="GO" id="GO:0016614">
    <property type="term" value="F:oxidoreductase activity, acting on CH-OH group of donors"/>
    <property type="evidence" value="ECO:0007669"/>
    <property type="project" value="InterPro"/>
</dbReference>
<dbReference type="PROSITE" id="PS00624">
    <property type="entry name" value="GMC_OXRED_2"/>
    <property type="match status" value="1"/>
</dbReference>
<evidence type="ECO:0000256" key="2">
    <source>
        <dbReference type="PIRSR" id="PIRSR000137-2"/>
    </source>
</evidence>
<feature type="chain" id="PRO_5034817073" evidence="4">
    <location>
        <begin position="26"/>
        <end position="653"/>
    </location>
</feature>